<protein>
    <submittedName>
        <fullName evidence="2">Uncharacterized protein</fullName>
    </submittedName>
</protein>
<dbReference type="Proteomes" id="UP001446871">
    <property type="component" value="Unassembled WGS sequence"/>
</dbReference>
<reference evidence="2 3" key="1">
    <citation type="submission" date="2023-01" db="EMBL/GenBank/DDBJ databases">
        <title>Analysis of 21 Apiospora genomes using comparative genomics revels a genus with tremendous synthesis potential of carbohydrate active enzymes and secondary metabolites.</title>
        <authorList>
            <person name="Sorensen T."/>
        </authorList>
    </citation>
    <scope>NUCLEOTIDE SEQUENCE [LARGE SCALE GENOMIC DNA]</scope>
    <source>
        <strain evidence="2 3">CBS 83171</strain>
    </source>
</reference>
<evidence type="ECO:0000313" key="3">
    <source>
        <dbReference type="Proteomes" id="UP001446871"/>
    </source>
</evidence>
<proteinExistence type="predicted"/>
<organism evidence="2 3">
    <name type="scientific">Apiospora saccharicola</name>
    <dbReference type="NCBI Taxonomy" id="335842"/>
    <lineage>
        <taxon>Eukaryota</taxon>
        <taxon>Fungi</taxon>
        <taxon>Dikarya</taxon>
        <taxon>Ascomycota</taxon>
        <taxon>Pezizomycotina</taxon>
        <taxon>Sordariomycetes</taxon>
        <taxon>Xylariomycetidae</taxon>
        <taxon>Amphisphaeriales</taxon>
        <taxon>Apiosporaceae</taxon>
        <taxon>Apiospora</taxon>
    </lineage>
</organism>
<keyword evidence="3" id="KW-1185">Reference proteome</keyword>
<evidence type="ECO:0000313" key="2">
    <source>
        <dbReference type="EMBL" id="KAK8063272.1"/>
    </source>
</evidence>
<accession>A0ABR1UWH3</accession>
<gene>
    <name evidence="2" type="ORF">PG996_007924</name>
</gene>
<sequence length="221" mass="24780">MHAHNASFLAHRRLIEFLVCLAEYDSPKLDAFRCREWTSRTMLHQMQLHVFDTNREGLSLGADEDQAGARMLDSCITSLPNGESLWQWSCISFYIAITSYNLPPAHHHELDAAVELRCLERGRHDTKGSGRGGHDALGAVVRFQPLLEILAIVLEGGEAPEPEHGAGDSGDEPPLVDEPPAFPLVETEKAVAAFMDWRIIWSDNRQFFSHQGCREHRSAVQ</sequence>
<comment type="caution">
    <text evidence="2">The sequence shown here is derived from an EMBL/GenBank/DDBJ whole genome shotgun (WGS) entry which is preliminary data.</text>
</comment>
<dbReference type="EMBL" id="JAQQWM010000005">
    <property type="protein sequence ID" value="KAK8063272.1"/>
    <property type="molecule type" value="Genomic_DNA"/>
</dbReference>
<name>A0ABR1UWH3_9PEZI</name>
<feature type="region of interest" description="Disordered" evidence="1">
    <location>
        <begin position="158"/>
        <end position="180"/>
    </location>
</feature>
<evidence type="ECO:0000256" key="1">
    <source>
        <dbReference type="SAM" id="MobiDB-lite"/>
    </source>
</evidence>